<comment type="caution">
    <text evidence="2">The sequence shown here is derived from an EMBL/GenBank/DDBJ whole genome shotgun (WGS) entry which is preliminary data.</text>
</comment>
<reference evidence="3" key="1">
    <citation type="submission" date="2014-04" db="EMBL/GenBank/DDBJ databases">
        <title>Whole-Genome optical mapping and complete genome sequence of Sphingobacterium deserti sp. nov., a new spaces isolated from desert in the west of China.</title>
        <authorList>
            <person name="Teng C."/>
            <person name="Zhou Z."/>
            <person name="Li X."/>
            <person name="Chen M."/>
            <person name="Lin M."/>
            <person name="Wang L."/>
            <person name="Su S."/>
            <person name="Zhang C."/>
            <person name="Zhang W."/>
        </authorList>
    </citation>
    <scope>NUCLEOTIDE SEQUENCE [LARGE SCALE GENOMIC DNA]</scope>
    <source>
        <strain evidence="3">ACCC05744</strain>
    </source>
</reference>
<evidence type="ECO:0000256" key="1">
    <source>
        <dbReference type="SAM" id="Phobius"/>
    </source>
</evidence>
<keyword evidence="1" id="KW-0472">Membrane</keyword>
<dbReference type="AlphaFoldDB" id="A0A0B8T1P9"/>
<dbReference type="RefSeq" id="WP_037497476.1">
    <property type="nucleotide sequence ID" value="NZ_JJMU01000024.1"/>
</dbReference>
<dbReference type="Proteomes" id="UP000031802">
    <property type="component" value="Unassembled WGS sequence"/>
</dbReference>
<keyword evidence="1" id="KW-0812">Transmembrane</keyword>
<feature type="transmembrane region" description="Helical" evidence="1">
    <location>
        <begin position="16"/>
        <end position="33"/>
    </location>
</feature>
<name>A0A0B8T1P9_9SPHI</name>
<dbReference type="OrthoDB" id="9961020at2"/>
<sequence>MAEIIDEAKAKTINKYPLAVLVGIICSLLTVFINKSFDSSDDRIKDCLDRQEKTDKRIEVLESQIYQYVNTILHKDATEKELKEVIKHQGAELKSLKGGSQ</sequence>
<keyword evidence="1" id="KW-1133">Transmembrane helix</keyword>
<accession>A0A0B8T1P9</accession>
<protein>
    <submittedName>
        <fullName evidence="2">Uncharacterized protein</fullName>
    </submittedName>
</protein>
<proteinExistence type="predicted"/>
<dbReference type="EMBL" id="JJMU01000024">
    <property type="protein sequence ID" value="KGE14611.1"/>
    <property type="molecule type" value="Genomic_DNA"/>
</dbReference>
<dbReference type="STRING" id="1229276.DI53_1640"/>
<reference evidence="2 3" key="2">
    <citation type="journal article" date="2015" name="PLoS ONE">
        <title>Whole-Genome Optical Mapping and Finished Genome Sequence of Sphingobacterium deserti sp. nov., a New Species Isolated from the Western Desert of China.</title>
        <authorList>
            <person name="Teng C."/>
            <person name="Zhou Z."/>
            <person name="Molnar I."/>
            <person name="Li X."/>
            <person name="Tang R."/>
            <person name="Chen M."/>
            <person name="Wang L."/>
            <person name="Su S."/>
            <person name="Zhang W."/>
            <person name="Lin M."/>
        </authorList>
    </citation>
    <scope>NUCLEOTIDE SEQUENCE [LARGE SCALE GENOMIC DNA]</scope>
    <source>
        <strain evidence="3">ACCC05744</strain>
    </source>
</reference>
<evidence type="ECO:0000313" key="2">
    <source>
        <dbReference type="EMBL" id="KGE14611.1"/>
    </source>
</evidence>
<evidence type="ECO:0000313" key="3">
    <source>
        <dbReference type="Proteomes" id="UP000031802"/>
    </source>
</evidence>
<organism evidence="2 3">
    <name type="scientific">Sphingobacterium deserti</name>
    <dbReference type="NCBI Taxonomy" id="1229276"/>
    <lineage>
        <taxon>Bacteria</taxon>
        <taxon>Pseudomonadati</taxon>
        <taxon>Bacteroidota</taxon>
        <taxon>Sphingobacteriia</taxon>
        <taxon>Sphingobacteriales</taxon>
        <taxon>Sphingobacteriaceae</taxon>
        <taxon>Sphingobacterium</taxon>
    </lineage>
</organism>
<gene>
    <name evidence="2" type="ORF">DI53_1640</name>
</gene>
<dbReference type="PATRIC" id="fig|1229276.3.peg.1693"/>
<keyword evidence="3" id="KW-1185">Reference proteome</keyword>